<dbReference type="InParanoid" id="A0A066WDN9"/>
<accession>A0A066WDN9</accession>
<comment type="caution">
    <text evidence="1">The sequence shown here is derived from an EMBL/GenBank/DDBJ whole genome shotgun (WGS) entry which is preliminary data.</text>
</comment>
<dbReference type="AlphaFoldDB" id="A0A066WDN9"/>
<proteinExistence type="predicted"/>
<organism evidence="1 2">
    <name type="scientific">Tilletiaria anomala (strain ATCC 24038 / CBS 436.72 / UBC 951)</name>
    <dbReference type="NCBI Taxonomy" id="1037660"/>
    <lineage>
        <taxon>Eukaryota</taxon>
        <taxon>Fungi</taxon>
        <taxon>Dikarya</taxon>
        <taxon>Basidiomycota</taxon>
        <taxon>Ustilaginomycotina</taxon>
        <taxon>Exobasidiomycetes</taxon>
        <taxon>Georgefischeriales</taxon>
        <taxon>Tilletiariaceae</taxon>
        <taxon>Tilletiaria</taxon>
    </lineage>
</organism>
<reference evidence="1 2" key="1">
    <citation type="submission" date="2014-05" db="EMBL/GenBank/DDBJ databases">
        <title>Draft genome sequence of a rare smut relative, Tilletiaria anomala UBC 951.</title>
        <authorList>
            <consortium name="DOE Joint Genome Institute"/>
            <person name="Toome M."/>
            <person name="Kuo A."/>
            <person name="Henrissat B."/>
            <person name="Lipzen A."/>
            <person name="Tritt A."/>
            <person name="Yoshinaga Y."/>
            <person name="Zane M."/>
            <person name="Barry K."/>
            <person name="Grigoriev I.V."/>
            <person name="Spatafora J.W."/>
            <person name="Aimea M.C."/>
        </authorList>
    </citation>
    <scope>NUCLEOTIDE SEQUENCE [LARGE SCALE GENOMIC DNA]</scope>
    <source>
        <strain evidence="1 2">UBC 951</strain>
    </source>
</reference>
<protein>
    <submittedName>
        <fullName evidence="1">Uncharacterized protein</fullName>
    </submittedName>
</protein>
<dbReference type="RefSeq" id="XP_013244221.1">
    <property type="nucleotide sequence ID" value="XM_013388767.1"/>
</dbReference>
<sequence length="772" mass="86237">MAFCAARRGASISRQCSLCQDAADSATVWRSMAHTGPSVRQRALTRVIHGLPYSTAISGSWLQPPAFESGTSPFERVASWSHRSISSAGSNTSNMDLDPRGVDHQLFEEPSEDYRHLLASLPNAASQAVVENPNSLPVSSQILAQILGDESLSRPVRLDKAANILADLVKLGTRVPEHIVFAHAARAAAEDISRLTEEISDWRTSEQARNRLQQVLVWIALSPTASQAALKGEREDVATAIQRATLKVIEATESPLHFERRLLAQFIILLAHKGWLSESFSGRLLAQTFTLSMPTSKRDSDGYAAWIMWCDSVLEQCRKAYTGAPLPACLQNDAESILISTSPTANEADNTLFFSLISQRFDVVLSYWRQRLLFGGRSGITQDLMDFGFGELKQPMECQLRAESWAQPVIGVNDPTCLKRHASDSEGYYTLRALVNGKDSEQLQRIYLRWTTTLRTAIKAGTAAQESEARCHGQEGLRVDQWIEWNHLLDIEQAPSFKASPLLTPEAYLNSARGQGVGFDIFLANWTRLHREAPTSKKAQDSLQVDCNIRAERPRGPMSLRERACMVLQDMLSLDVPPAEKEWSMIFNAFISEGHQAIPEIYALGAALEVLSPIPTKPMTDPTLQAALERFQPCIRATLSTRISALQACLHVRSDKGGRLLEQAHMIFRELWQCIVVNEHLDKQSEEARDEALNDFWAYVQHANRRISKKPFREAWQGVASDKITRLTIFQRLRAMRVLKSYINITMQHASHKGYLDLSRSESDAVHASQKG</sequence>
<keyword evidence="2" id="KW-1185">Reference proteome</keyword>
<gene>
    <name evidence="1" type="ORF">K437DRAFT_273337</name>
</gene>
<dbReference type="Proteomes" id="UP000027361">
    <property type="component" value="Unassembled WGS sequence"/>
</dbReference>
<evidence type="ECO:0000313" key="2">
    <source>
        <dbReference type="Proteomes" id="UP000027361"/>
    </source>
</evidence>
<dbReference type="GeneID" id="25266440"/>
<dbReference type="EMBL" id="JMSN01000023">
    <property type="protein sequence ID" value="KDN48855.1"/>
    <property type="molecule type" value="Genomic_DNA"/>
</dbReference>
<evidence type="ECO:0000313" key="1">
    <source>
        <dbReference type="EMBL" id="KDN48855.1"/>
    </source>
</evidence>
<name>A0A066WDN9_TILAU</name>
<dbReference type="HOGENOM" id="CLU_362147_0_0_1"/>